<reference evidence="3" key="1">
    <citation type="submission" date="2025-08" db="UniProtKB">
        <authorList>
            <consortium name="RefSeq"/>
        </authorList>
    </citation>
    <scope>IDENTIFICATION</scope>
</reference>
<evidence type="ECO:0000256" key="1">
    <source>
        <dbReference type="SAM" id="MobiDB-lite"/>
    </source>
</evidence>
<dbReference type="RefSeq" id="XP_010279142.1">
    <property type="nucleotide sequence ID" value="XM_010280840.1"/>
</dbReference>
<dbReference type="STRING" id="4432.A0A1U8BPM2"/>
<feature type="compositionally biased region" description="Basic residues" evidence="1">
    <location>
        <begin position="17"/>
        <end position="28"/>
    </location>
</feature>
<dbReference type="OMA" id="HRVYCIL"/>
<dbReference type="AlphaFoldDB" id="A0A1U8BPM2"/>
<name>A0A1U8BPM2_NELNU</name>
<dbReference type="Proteomes" id="UP000189703">
    <property type="component" value="Unplaced"/>
</dbReference>
<dbReference type="KEGG" id="nnu:104613139"/>
<feature type="compositionally biased region" description="Basic and acidic residues" evidence="1">
    <location>
        <begin position="1"/>
        <end position="16"/>
    </location>
</feature>
<organism evidence="2 3">
    <name type="scientific">Nelumbo nucifera</name>
    <name type="common">Sacred lotus</name>
    <dbReference type="NCBI Taxonomy" id="4432"/>
    <lineage>
        <taxon>Eukaryota</taxon>
        <taxon>Viridiplantae</taxon>
        <taxon>Streptophyta</taxon>
        <taxon>Embryophyta</taxon>
        <taxon>Tracheophyta</taxon>
        <taxon>Spermatophyta</taxon>
        <taxon>Magnoliopsida</taxon>
        <taxon>Proteales</taxon>
        <taxon>Nelumbonaceae</taxon>
        <taxon>Nelumbo</taxon>
    </lineage>
</organism>
<protein>
    <submittedName>
        <fullName evidence="3">Uncharacterized protein LOC104613139</fullName>
    </submittedName>
</protein>
<feature type="region of interest" description="Disordered" evidence="1">
    <location>
        <begin position="1"/>
        <end position="28"/>
    </location>
</feature>
<evidence type="ECO:0000313" key="2">
    <source>
        <dbReference type="Proteomes" id="UP000189703"/>
    </source>
</evidence>
<dbReference type="InParanoid" id="A0A1U8BPM2"/>
<gene>
    <name evidence="3" type="primary">LOC104613139</name>
</gene>
<evidence type="ECO:0000313" key="3">
    <source>
        <dbReference type="RefSeq" id="XP_010279142.1"/>
    </source>
</evidence>
<accession>A0A1U8BPM2</accession>
<dbReference type="PANTHER" id="PTHR33240:SF16">
    <property type="match status" value="1"/>
</dbReference>
<dbReference type="OrthoDB" id="1752268at2759"/>
<sequence>MQIGKEEYMKWPDKLKRNPKRGKPKKYCKYHRSTGHDTDDCYELKNEIKSLIHYGHLKEYIGDDANASSSQQQQYARPEAHYTLDGVIDVTIGGSTSGEASPSARKAYTKQYNIQSPTLKRPRPKDIISISNDDLQGFLLPHDDALVMSMIITNYMVKRILIDSSSSADILFHDTFEKMQLTQDQL</sequence>
<keyword evidence="2" id="KW-1185">Reference proteome</keyword>
<dbReference type="GeneID" id="104613139"/>
<proteinExistence type="predicted"/>
<dbReference type="eggNOG" id="KOG0017">
    <property type="taxonomic scope" value="Eukaryota"/>
</dbReference>
<dbReference type="PANTHER" id="PTHR33240">
    <property type="entry name" value="OS08G0508500 PROTEIN"/>
    <property type="match status" value="1"/>
</dbReference>